<dbReference type="AlphaFoldDB" id="A0A9X2CW91"/>
<reference evidence="1" key="1">
    <citation type="submission" date="2022-02" db="EMBL/GenBank/DDBJ databases">
        <title>Halalkalibacter sp. nov. isolated from Lonar Lake, India.</title>
        <authorList>
            <person name="Joshi A."/>
            <person name="Thite S."/>
            <person name="Lodha T."/>
        </authorList>
    </citation>
    <scope>NUCLEOTIDE SEQUENCE</scope>
    <source>
        <strain evidence="1">MEB205</strain>
    </source>
</reference>
<protein>
    <submittedName>
        <fullName evidence="1">Uncharacterized protein</fullName>
    </submittedName>
</protein>
<name>A0A9X2CW91_9BACI</name>
<comment type="caution">
    <text evidence="1">The sequence shown here is derived from an EMBL/GenBank/DDBJ whole genome shotgun (WGS) entry which is preliminary data.</text>
</comment>
<gene>
    <name evidence="1" type="ORF">MF646_19120</name>
</gene>
<keyword evidence="2" id="KW-1185">Reference proteome</keyword>
<dbReference type="EMBL" id="JAKRYL010000025">
    <property type="protein sequence ID" value="MCL7749237.1"/>
    <property type="molecule type" value="Genomic_DNA"/>
</dbReference>
<accession>A0A9X2CW91</accession>
<evidence type="ECO:0000313" key="2">
    <source>
        <dbReference type="Proteomes" id="UP001139150"/>
    </source>
</evidence>
<dbReference type="Proteomes" id="UP001139150">
    <property type="component" value="Unassembled WGS sequence"/>
</dbReference>
<proteinExistence type="predicted"/>
<sequence>MVLLSKNEIETVMSTLNEEQIYFLQHRTKQKKKSRWLQTLANYKGFDINEKMSDQEIEEKLDDWILVDIKDGGYQKRPHKCDCGQALRFQYIIRNKAQDAVRYLGENCFENYLSLPASVIKDVKKGLYSIDLERDEILVKYKKNLFYPLDKYMHLPLPQDLLDQYELGLPLSDNQINLVERIHTRYEEEKKLASLFQRLTIEQQQFVSKLNQEDRRELLLSIEDGFAESFLYIEDLSEFNEALHRQIQLNLPLLERQKQTIEEWRLTKKREAALHALSPEQQKFILSFGKEEQTSLLDQIHKPLYFSYESIENLLLDDTIKKQVELKLPLLKEQIYQIQLAQNKRDKVEV</sequence>
<evidence type="ECO:0000313" key="1">
    <source>
        <dbReference type="EMBL" id="MCL7749237.1"/>
    </source>
</evidence>
<dbReference type="RefSeq" id="WP_250098103.1">
    <property type="nucleotide sequence ID" value="NZ_JAKRYL010000025.1"/>
</dbReference>
<organism evidence="1 2">
    <name type="scientific">Halalkalibacter alkaliphilus</name>
    <dbReference type="NCBI Taxonomy" id="2917993"/>
    <lineage>
        <taxon>Bacteria</taxon>
        <taxon>Bacillati</taxon>
        <taxon>Bacillota</taxon>
        <taxon>Bacilli</taxon>
        <taxon>Bacillales</taxon>
        <taxon>Bacillaceae</taxon>
        <taxon>Halalkalibacter</taxon>
    </lineage>
</organism>